<protein>
    <submittedName>
        <fullName evidence="2">Uncharacterized protein</fullName>
    </submittedName>
</protein>
<dbReference type="EMBL" id="BMAT01009848">
    <property type="protein sequence ID" value="GFS14802.1"/>
    <property type="molecule type" value="Genomic_DNA"/>
</dbReference>
<dbReference type="Proteomes" id="UP000762676">
    <property type="component" value="Unassembled WGS sequence"/>
</dbReference>
<organism evidence="2 3">
    <name type="scientific">Elysia marginata</name>
    <dbReference type="NCBI Taxonomy" id="1093978"/>
    <lineage>
        <taxon>Eukaryota</taxon>
        <taxon>Metazoa</taxon>
        <taxon>Spiralia</taxon>
        <taxon>Lophotrochozoa</taxon>
        <taxon>Mollusca</taxon>
        <taxon>Gastropoda</taxon>
        <taxon>Heterobranchia</taxon>
        <taxon>Euthyneura</taxon>
        <taxon>Panpulmonata</taxon>
        <taxon>Sacoglossa</taxon>
        <taxon>Placobranchoidea</taxon>
        <taxon>Plakobranchidae</taxon>
        <taxon>Elysia</taxon>
    </lineage>
</organism>
<sequence>MRKNQKINNFVIVKLTLEAIAQLAALIPQTLESFGSKKLATMPFENYTSGYKVYLSRQAKYRDNNNNDDDENNNNDEDSYNNNNNNKNKDNNNNNTKTTKRHKA</sequence>
<evidence type="ECO:0000313" key="2">
    <source>
        <dbReference type="EMBL" id="GFS14802.1"/>
    </source>
</evidence>
<name>A0AAV4J1F4_9GAST</name>
<feature type="compositionally biased region" description="Low complexity" evidence="1">
    <location>
        <begin position="80"/>
        <end position="95"/>
    </location>
</feature>
<dbReference type="AlphaFoldDB" id="A0AAV4J1F4"/>
<reference evidence="2 3" key="1">
    <citation type="journal article" date="2021" name="Elife">
        <title>Chloroplast acquisition without the gene transfer in kleptoplastic sea slugs, Plakobranchus ocellatus.</title>
        <authorList>
            <person name="Maeda T."/>
            <person name="Takahashi S."/>
            <person name="Yoshida T."/>
            <person name="Shimamura S."/>
            <person name="Takaki Y."/>
            <person name="Nagai Y."/>
            <person name="Toyoda A."/>
            <person name="Suzuki Y."/>
            <person name="Arimoto A."/>
            <person name="Ishii H."/>
            <person name="Satoh N."/>
            <person name="Nishiyama T."/>
            <person name="Hasebe M."/>
            <person name="Maruyama T."/>
            <person name="Minagawa J."/>
            <person name="Obokata J."/>
            <person name="Shigenobu S."/>
        </authorList>
    </citation>
    <scope>NUCLEOTIDE SEQUENCE [LARGE SCALE GENOMIC DNA]</scope>
</reference>
<gene>
    <name evidence="2" type="ORF">ElyMa_004916200</name>
</gene>
<keyword evidence="3" id="KW-1185">Reference proteome</keyword>
<proteinExistence type="predicted"/>
<evidence type="ECO:0000313" key="3">
    <source>
        <dbReference type="Proteomes" id="UP000762676"/>
    </source>
</evidence>
<evidence type="ECO:0000256" key="1">
    <source>
        <dbReference type="SAM" id="MobiDB-lite"/>
    </source>
</evidence>
<comment type="caution">
    <text evidence="2">The sequence shown here is derived from an EMBL/GenBank/DDBJ whole genome shotgun (WGS) entry which is preliminary data.</text>
</comment>
<feature type="region of interest" description="Disordered" evidence="1">
    <location>
        <begin position="58"/>
        <end position="104"/>
    </location>
</feature>
<accession>A0AAV4J1F4</accession>
<feature type="compositionally biased region" description="Acidic residues" evidence="1">
    <location>
        <begin position="66"/>
        <end position="79"/>
    </location>
</feature>